<feature type="region of interest" description="Disordered" evidence="1">
    <location>
        <begin position="64"/>
        <end position="86"/>
    </location>
</feature>
<dbReference type="PANTHER" id="PTHR31619:SF5">
    <property type="entry name" value="4-HYDROXY-3-METHYLBUT-2-ENYL DIPHOSPHATE REDUCTASE, CHLOROPLASTIC"/>
    <property type="match status" value="1"/>
</dbReference>
<comment type="caution">
    <text evidence="2">The sequence shown here is derived from an EMBL/GenBank/DDBJ whole genome shotgun (WGS) entry which is preliminary data.</text>
</comment>
<evidence type="ECO:0000313" key="2">
    <source>
        <dbReference type="EMBL" id="KAK9942337.1"/>
    </source>
</evidence>
<dbReference type="AlphaFoldDB" id="A0AAW1Y0A6"/>
<name>A0AAW1Y0A6_RUBAR</name>
<proteinExistence type="predicted"/>
<reference evidence="2 3" key="1">
    <citation type="journal article" date="2023" name="G3 (Bethesda)">
        <title>A chromosome-length genome assembly and annotation of blackberry (Rubus argutus, cv. 'Hillquist').</title>
        <authorList>
            <person name="Bruna T."/>
            <person name="Aryal R."/>
            <person name="Dudchenko O."/>
            <person name="Sargent D.J."/>
            <person name="Mead D."/>
            <person name="Buti M."/>
            <person name="Cavallini A."/>
            <person name="Hytonen T."/>
            <person name="Andres J."/>
            <person name="Pham M."/>
            <person name="Weisz D."/>
            <person name="Mascagni F."/>
            <person name="Usai G."/>
            <person name="Natali L."/>
            <person name="Bassil N."/>
            <person name="Fernandez G.E."/>
            <person name="Lomsadze A."/>
            <person name="Armour M."/>
            <person name="Olukolu B."/>
            <person name="Poorten T."/>
            <person name="Britton C."/>
            <person name="Davik J."/>
            <person name="Ashrafi H."/>
            <person name="Aiden E.L."/>
            <person name="Borodovsky M."/>
            <person name="Worthington M."/>
        </authorList>
    </citation>
    <scope>NUCLEOTIDE SEQUENCE [LARGE SCALE GENOMIC DNA]</scope>
    <source>
        <strain evidence="2">PI 553951</strain>
    </source>
</reference>
<organism evidence="2 3">
    <name type="scientific">Rubus argutus</name>
    <name type="common">Southern blackberry</name>
    <dbReference type="NCBI Taxonomy" id="59490"/>
    <lineage>
        <taxon>Eukaryota</taxon>
        <taxon>Viridiplantae</taxon>
        <taxon>Streptophyta</taxon>
        <taxon>Embryophyta</taxon>
        <taxon>Tracheophyta</taxon>
        <taxon>Spermatophyta</taxon>
        <taxon>Magnoliopsida</taxon>
        <taxon>eudicotyledons</taxon>
        <taxon>Gunneridae</taxon>
        <taxon>Pentapetalae</taxon>
        <taxon>rosids</taxon>
        <taxon>fabids</taxon>
        <taxon>Rosales</taxon>
        <taxon>Rosaceae</taxon>
        <taxon>Rosoideae</taxon>
        <taxon>Rosoideae incertae sedis</taxon>
        <taxon>Rubus</taxon>
    </lineage>
</organism>
<protein>
    <submittedName>
        <fullName evidence="2">Uncharacterized protein</fullName>
    </submittedName>
</protein>
<dbReference type="EMBL" id="JBEDUW010000002">
    <property type="protein sequence ID" value="KAK9942337.1"/>
    <property type="molecule type" value="Genomic_DNA"/>
</dbReference>
<feature type="compositionally biased region" description="Basic and acidic residues" evidence="1">
    <location>
        <begin position="71"/>
        <end position="85"/>
    </location>
</feature>
<gene>
    <name evidence="2" type="ORF">M0R45_008007</name>
</gene>
<sequence>MAVSLYHLLRRFPPTRTQCQQAINFSFRCRNSLSIRCSSDSSSATVEFDFNAKVFRKNLSRSKNYNRRGFGHQEESDPRAHEPPVHQHVQIIDTTCPWVPRFGLP</sequence>
<evidence type="ECO:0000313" key="3">
    <source>
        <dbReference type="Proteomes" id="UP001457282"/>
    </source>
</evidence>
<dbReference type="Proteomes" id="UP001457282">
    <property type="component" value="Unassembled WGS sequence"/>
</dbReference>
<accession>A0AAW1Y0A6</accession>
<dbReference type="PANTHER" id="PTHR31619">
    <property type="entry name" value="4-HYDROXY-3-METHYLBUT-2-ENYL DIPHOSPHATE REDUCTASE, CHLOROPLASTIC"/>
    <property type="match status" value="1"/>
</dbReference>
<keyword evidence="3" id="KW-1185">Reference proteome</keyword>
<evidence type="ECO:0000256" key="1">
    <source>
        <dbReference type="SAM" id="MobiDB-lite"/>
    </source>
</evidence>